<dbReference type="PRINTS" id="PR00377">
    <property type="entry name" value="IMPHPHTASES"/>
</dbReference>
<dbReference type="Gene3D" id="3.40.190.80">
    <property type="match status" value="1"/>
</dbReference>
<reference evidence="7 8" key="1">
    <citation type="submission" date="2016-10" db="EMBL/GenBank/DDBJ databases">
        <authorList>
            <person name="de Groot N.N."/>
        </authorList>
    </citation>
    <scope>NUCLEOTIDE SEQUENCE [LARGE SCALE GENOMIC DNA]</scope>
    <source>
        <strain evidence="7 8">DSM 16213</strain>
    </source>
</reference>
<sequence>MDDVTPLLGQVRDLVLTSLPRMMDLRYNITWKPDGSPVTDADVFLEREIEGLLREALPGLRFVGEESWQPDTAFDTDWVAVLDPIDGTENFCSGLKEWGTTLSIWHKGQHRGSLLMMPELNDVVMSGHIPRVPQSRIVGFSSSYNEDIGRGIAENPESRIMGCAVYNLINVIRGSYARFVNPRGAYNWDLLGGVALAREAGCDVMIDGKAYDGQFLEPGRRYRVDIRHRYDLHPGQGSLG</sequence>
<dbReference type="OrthoDB" id="9785695at2"/>
<keyword evidence="3 6" id="KW-0479">Metal-binding</keyword>
<dbReference type="EMBL" id="FOCI01000031">
    <property type="protein sequence ID" value="SEN73966.1"/>
    <property type="molecule type" value="Genomic_DNA"/>
</dbReference>
<comment type="similarity">
    <text evidence="2">Belongs to the inositol monophosphatase superfamily.</text>
</comment>
<comment type="cofactor">
    <cofactor evidence="1 6">
        <name>Mg(2+)</name>
        <dbReference type="ChEBI" id="CHEBI:18420"/>
    </cofactor>
</comment>
<evidence type="ECO:0000256" key="3">
    <source>
        <dbReference type="ARBA" id="ARBA00022723"/>
    </source>
</evidence>
<dbReference type="AlphaFoldDB" id="A0A1H8J0Z6"/>
<keyword evidence="4" id="KW-0378">Hydrolase</keyword>
<dbReference type="Gene3D" id="3.30.540.10">
    <property type="entry name" value="Fructose-1,6-Bisphosphatase, subunit A, domain 1"/>
    <property type="match status" value="1"/>
</dbReference>
<evidence type="ECO:0000313" key="8">
    <source>
        <dbReference type="Proteomes" id="UP000199585"/>
    </source>
</evidence>
<evidence type="ECO:0000256" key="5">
    <source>
        <dbReference type="ARBA" id="ARBA00022842"/>
    </source>
</evidence>
<dbReference type="InterPro" id="IPR020583">
    <property type="entry name" value="Inositol_monoP_metal-BS"/>
</dbReference>
<keyword evidence="5 6" id="KW-0460">Magnesium</keyword>
<dbReference type="GO" id="GO:0000105">
    <property type="term" value="P:L-histidine biosynthetic process"/>
    <property type="evidence" value="ECO:0007669"/>
    <property type="project" value="TreeGrafter"/>
</dbReference>
<feature type="binding site" evidence="6">
    <location>
        <position position="189"/>
    </location>
    <ligand>
        <name>Mg(2+)</name>
        <dbReference type="ChEBI" id="CHEBI:18420"/>
        <label>1</label>
        <note>catalytic</note>
    </ligand>
</feature>
<feature type="binding site" evidence="6">
    <location>
        <position position="83"/>
    </location>
    <ligand>
        <name>Mg(2+)</name>
        <dbReference type="ChEBI" id="CHEBI:18420"/>
        <label>1</label>
        <note>catalytic</note>
    </ligand>
</feature>
<dbReference type="STRING" id="245187.SAMN04488003_1318"/>
<evidence type="ECO:0000256" key="6">
    <source>
        <dbReference type="PIRSR" id="PIRSR600760-2"/>
    </source>
</evidence>
<evidence type="ECO:0000256" key="2">
    <source>
        <dbReference type="ARBA" id="ARBA00009759"/>
    </source>
</evidence>
<feature type="binding site" evidence="6">
    <location>
        <position position="65"/>
    </location>
    <ligand>
        <name>Mg(2+)</name>
        <dbReference type="ChEBI" id="CHEBI:18420"/>
        <label>1</label>
        <note>catalytic</note>
    </ligand>
</feature>
<dbReference type="PANTHER" id="PTHR43200:SF6">
    <property type="entry name" value="3'(2'),5'-BISPHOSPHATE NUCLEOTIDASE"/>
    <property type="match status" value="1"/>
</dbReference>
<organism evidence="7 8">
    <name type="scientific">Loktanella fryxellensis</name>
    <dbReference type="NCBI Taxonomy" id="245187"/>
    <lineage>
        <taxon>Bacteria</taxon>
        <taxon>Pseudomonadati</taxon>
        <taxon>Pseudomonadota</taxon>
        <taxon>Alphaproteobacteria</taxon>
        <taxon>Rhodobacterales</taxon>
        <taxon>Roseobacteraceae</taxon>
        <taxon>Loktanella</taxon>
    </lineage>
</organism>
<dbReference type="PROSITE" id="PS00629">
    <property type="entry name" value="IMP_1"/>
    <property type="match status" value="1"/>
</dbReference>
<name>A0A1H8J0Z6_9RHOB</name>
<dbReference type="InterPro" id="IPR000760">
    <property type="entry name" value="Inositol_monophosphatase-like"/>
</dbReference>
<gene>
    <name evidence="7" type="ORF">SAMN04488003_1318</name>
</gene>
<dbReference type="SUPFAM" id="SSF56655">
    <property type="entry name" value="Carbohydrate phosphatase"/>
    <property type="match status" value="1"/>
</dbReference>
<dbReference type="RefSeq" id="WP_089905445.1">
    <property type="nucleotide sequence ID" value="NZ_FOCI01000031.1"/>
</dbReference>
<feature type="binding site" evidence="6">
    <location>
        <position position="85"/>
    </location>
    <ligand>
        <name>Mg(2+)</name>
        <dbReference type="ChEBI" id="CHEBI:18420"/>
        <label>1</label>
        <note>catalytic</note>
    </ligand>
</feature>
<evidence type="ECO:0000313" key="7">
    <source>
        <dbReference type="EMBL" id="SEN73966.1"/>
    </source>
</evidence>
<evidence type="ECO:0000256" key="1">
    <source>
        <dbReference type="ARBA" id="ARBA00001946"/>
    </source>
</evidence>
<dbReference type="GO" id="GO:0046872">
    <property type="term" value="F:metal ion binding"/>
    <property type="evidence" value="ECO:0007669"/>
    <property type="project" value="UniProtKB-KW"/>
</dbReference>
<protein>
    <submittedName>
        <fullName evidence="7">Myo-inositol-1(Or 4)-monophosphatase</fullName>
    </submittedName>
</protein>
<dbReference type="InterPro" id="IPR051090">
    <property type="entry name" value="Inositol_monoP_superfamily"/>
</dbReference>
<evidence type="ECO:0000256" key="4">
    <source>
        <dbReference type="ARBA" id="ARBA00022801"/>
    </source>
</evidence>
<dbReference type="Proteomes" id="UP000199585">
    <property type="component" value="Unassembled WGS sequence"/>
</dbReference>
<accession>A0A1H8J0Z6</accession>
<dbReference type="Pfam" id="PF00459">
    <property type="entry name" value="Inositol_P"/>
    <property type="match status" value="1"/>
</dbReference>
<proteinExistence type="inferred from homology"/>
<keyword evidence="8" id="KW-1185">Reference proteome</keyword>
<dbReference type="PANTHER" id="PTHR43200">
    <property type="entry name" value="PHOSPHATASE"/>
    <property type="match status" value="1"/>
</dbReference>
<feature type="binding site" evidence="6">
    <location>
        <position position="86"/>
    </location>
    <ligand>
        <name>Mg(2+)</name>
        <dbReference type="ChEBI" id="CHEBI:18420"/>
        <label>1</label>
        <note>catalytic</note>
    </ligand>
</feature>
<dbReference type="GO" id="GO:0016791">
    <property type="term" value="F:phosphatase activity"/>
    <property type="evidence" value="ECO:0007669"/>
    <property type="project" value="UniProtKB-ARBA"/>
</dbReference>